<feature type="region of interest" description="Disordered" evidence="7">
    <location>
        <begin position="960"/>
        <end position="1066"/>
    </location>
</feature>
<dbReference type="GO" id="GO:0006357">
    <property type="term" value="P:regulation of transcription by RNA polymerase II"/>
    <property type="evidence" value="ECO:0007669"/>
    <property type="project" value="TreeGrafter"/>
</dbReference>
<keyword evidence="10" id="KW-1185">Reference proteome</keyword>
<dbReference type="SUPFAM" id="SSF47370">
    <property type="entry name" value="Bromodomain"/>
    <property type="match status" value="1"/>
</dbReference>
<evidence type="ECO:0000256" key="1">
    <source>
        <dbReference type="ARBA" id="ARBA00004123"/>
    </source>
</evidence>
<dbReference type="Pfam" id="PF00439">
    <property type="entry name" value="Bromodomain"/>
    <property type="match status" value="1"/>
</dbReference>
<dbReference type="GO" id="GO:0046982">
    <property type="term" value="F:protein heterodimerization activity"/>
    <property type="evidence" value="ECO:0007669"/>
    <property type="project" value="InterPro"/>
</dbReference>
<dbReference type="PANTHER" id="PTHR47343:SF1">
    <property type="entry name" value="TRANSCRIPTIONAL ACTIVATOR SPT7"/>
    <property type="match status" value="1"/>
</dbReference>
<dbReference type="Gene3D" id="1.10.20.10">
    <property type="entry name" value="Histone, subunit A"/>
    <property type="match status" value="1"/>
</dbReference>
<feature type="compositionally biased region" description="Basic and acidic residues" evidence="7">
    <location>
        <begin position="1019"/>
        <end position="1066"/>
    </location>
</feature>
<dbReference type="GO" id="GO:0005198">
    <property type="term" value="F:structural molecule activity"/>
    <property type="evidence" value="ECO:0007669"/>
    <property type="project" value="TreeGrafter"/>
</dbReference>
<keyword evidence="2" id="KW-0805">Transcription regulation</keyword>
<evidence type="ECO:0000256" key="5">
    <source>
        <dbReference type="ARBA" id="ARBA00023242"/>
    </source>
</evidence>
<reference evidence="9" key="1">
    <citation type="submission" date="2020-12" db="EMBL/GenBank/DDBJ databases">
        <title>Metabolic potential, ecology and presence of endohyphal bacteria is reflected in genomic diversity of Mucoromycotina.</title>
        <authorList>
            <person name="Muszewska A."/>
            <person name="Okrasinska A."/>
            <person name="Steczkiewicz K."/>
            <person name="Drgas O."/>
            <person name="Orlowska M."/>
            <person name="Perlinska-Lenart U."/>
            <person name="Aleksandrzak-Piekarczyk T."/>
            <person name="Szatraj K."/>
            <person name="Zielenkiewicz U."/>
            <person name="Pilsyk S."/>
            <person name="Malc E."/>
            <person name="Mieczkowski P."/>
            <person name="Kruszewska J.S."/>
            <person name="Biernat P."/>
            <person name="Pawlowska J."/>
        </authorList>
    </citation>
    <scope>NUCLEOTIDE SEQUENCE</scope>
    <source>
        <strain evidence="9">CBS 226.32</strain>
    </source>
</reference>
<dbReference type="Proteomes" id="UP000650833">
    <property type="component" value="Unassembled WGS sequence"/>
</dbReference>
<evidence type="ECO:0000313" key="10">
    <source>
        <dbReference type="Proteomes" id="UP000650833"/>
    </source>
</evidence>
<evidence type="ECO:0000259" key="8">
    <source>
        <dbReference type="PROSITE" id="PS50014"/>
    </source>
</evidence>
<dbReference type="Pfam" id="PF07524">
    <property type="entry name" value="Bromo_TP"/>
    <property type="match status" value="1"/>
</dbReference>
<dbReference type="OrthoDB" id="21449at2759"/>
<dbReference type="InterPro" id="IPR009072">
    <property type="entry name" value="Histone-fold"/>
</dbReference>
<feature type="region of interest" description="Disordered" evidence="7">
    <location>
        <begin position="193"/>
        <end position="216"/>
    </location>
</feature>
<dbReference type="PRINTS" id="PR00503">
    <property type="entry name" value="BROMODOMAIN"/>
</dbReference>
<comment type="caution">
    <text evidence="9">The sequence shown here is derived from an EMBL/GenBank/DDBJ whole genome shotgun (WGS) entry which is preliminary data.</text>
</comment>
<dbReference type="InterPro" id="IPR018359">
    <property type="entry name" value="Bromodomain_CS"/>
</dbReference>
<gene>
    <name evidence="9" type="ORF">INT46_001683</name>
</gene>
<evidence type="ECO:0000256" key="4">
    <source>
        <dbReference type="ARBA" id="ARBA00023163"/>
    </source>
</evidence>
<organism evidence="9 10">
    <name type="scientific">Mucor plumbeus</name>
    <dbReference type="NCBI Taxonomy" id="97098"/>
    <lineage>
        <taxon>Eukaryota</taxon>
        <taxon>Fungi</taxon>
        <taxon>Fungi incertae sedis</taxon>
        <taxon>Mucoromycota</taxon>
        <taxon>Mucoromycotina</taxon>
        <taxon>Mucoromycetes</taxon>
        <taxon>Mucorales</taxon>
        <taxon>Mucorineae</taxon>
        <taxon>Mucoraceae</taxon>
        <taxon>Mucor</taxon>
    </lineage>
</organism>
<dbReference type="InterPro" id="IPR037782">
    <property type="entry name" value="Spt7"/>
</dbReference>
<keyword evidence="5" id="KW-0539">Nucleus</keyword>
<sequence>MAASTSLPSKLPPWPRLSYALAKHLQKNDIPKTFLTPVEQDYLKSALISFQQWQNFIEPKININDPNHQLTGNQLTAFRVRALLSEQFIPHFFHKNDNGDRPCCQNLKLDIDKLCLEAKQVNDNQETTIVKLDIPKNQSLIPDPVNNIVKEQQNEYQKHVSQNNDHVPLLEIYHTLEFDMTAMIEQRKLEEYQAREEAHDEERKNNNNNNSSNNAAYHILDDSDQFNLKYLLKGIAENRDKTTLSDRELRNLLLDVKPHRSKWANDDKVGQEDLYEACEKLLTDLKNYTEHSTPFLSKVNKREAPDYFDVIKEPMDLGTVSKKLKAFQYRNKKEFSRDLYLIYQNCLDYNTDPHSEYRKHAIAMRRKTDRLLPRVPDINVRERFGDEADDTMDMSDEEAPEGVIPPITLTINRERSASRASRERSITHDSVDEGFHANYAGKHPKKGTTQPQTAIDTAHEEQSMNNEIEMDKGELQNTIWREVTKKTRARVTTDIEKQYQFDFGNRHAITRSSLDMERFNLMEHLHHQPESTKKLMRCSRTAFLRWLERHEGIGIYDNFDLNSEDEDGFDGGFFFSRKSDRPKPTDEDDALRNDLFLPEYSTVPGLPAIEGIPEEIVDIDEYYRDDYDDNDEIAINKKRNLPSLDEFVATKRPEHGLGELMDNNIKTLDNIRSVYKKCTAIRNNTPIGESNLTFTTTTAEDNDGEEEDLPIPAPKSHVATPILSSSSTKFSSVEISQEATQQMMQRTVIQLLTHAGFEGAQSGPLNVITDLMSEYFSNVGKTVRNYWDTHGHGMTGEEILLHSLHENGVDQLEDLETYVADDVEKYGHRLKDVGRRLEGTYQDLVIGSTEETINDEANLFEDDDAFTTGLFGEEIGQDFFGFKEIGLDQEYNMNLLQVPSRLWFGNDESKLKKIVQSKAKEEPQLKYPLPPTFTPVKNEDSFIGLLKPWYKKRTEDNPNAIEDEFKSTRRNNRPKNPPIHLRSANSAHINPNRRKALKDGSNTIHSMALIEEKKKRKRLIEESKAQKKKQRLEIKAQKIAEKEQKKKMREETREREKLAKQQKEKK</sequence>
<dbReference type="PROSITE" id="PS00633">
    <property type="entry name" value="BROMODOMAIN_1"/>
    <property type="match status" value="1"/>
</dbReference>
<keyword evidence="3 6" id="KW-0103">Bromodomain</keyword>
<dbReference type="InterPro" id="IPR036427">
    <property type="entry name" value="Bromodomain-like_sf"/>
</dbReference>
<evidence type="ECO:0000256" key="6">
    <source>
        <dbReference type="PROSITE-ProRule" id="PRU00035"/>
    </source>
</evidence>
<dbReference type="GO" id="GO:0000124">
    <property type="term" value="C:SAGA complex"/>
    <property type="evidence" value="ECO:0007669"/>
    <property type="project" value="InterPro"/>
</dbReference>
<dbReference type="SMART" id="SM00297">
    <property type="entry name" value="BROMO"/>
    <property type="match status" value="1"/>
</dbReference>
<name>A0A8H7QUM6_9FUNG</name>
<proteinExistence type="predicted"/>
<dbReference type="InterPro" id="IPR006565">
    <property type="entry name" value="BTP"/>
</dbReference>
<evidence type="ECO:0000256" key="2">
    <source>
        <dbReference type="ARBA" id="ARBA00023015"/>
    </source>
</evidence>
<feature type="domain" description="Bromo" evidence="8">
    <location>
        <begin position="287"/>
        <end position="357"/>
    </location>
</feature>
<dbReference type="AlphaFoldDB" id="A0A8H7QUM6"/>
<keyword evidence="4" id="KW-0804">Transcription</keyword>
<dbReference type="PANTHER" id="PTHR47343">
    <property type="entry name" value="TRANSCRIPTIONAL ACTIVATOR SPT7"/>
    <property type="match status" value="1"/>
</dbReference>
<dbReference type="CDD" id="cd22927">
    <property type="entry name" value="HFD_SPT7"/>
    <property type="match status" value="1"/>
</dbReference>
<feature type="compositionally biased region" description="Basic and acidic residues" evidence="7">
    <location>
        <begin position="193"/>
        <end position="205"/>
    </location>
</feature>
<dbReference type="GO" id="GO:0005634">
    <property type="term" value="C:nucleus"/>
    <property type="evidence" value="ECO:0007669"/>
    <property type="project" value="UniProtKB-SubCell"/>
</dbReference>
<dbReference type="EMBL" id="JAEPRC010000408">
    <property type="protein sequence ID" value="KAG2197926.1"/>
    <property type="molecule type" value="Genomic_DNA"/>
</dbReference>
<comment type="subcellular location">
    <subcellularLocation>
        <location evidence="1">Nucleus</location>
    </subcellularLocation>
</comment>
<dbReference type="GO" id="GO:0046695">
    <property type="term" value="C:SLIK (SAGA-like) complex"/>
    <property type="evidence" value="ECO:0007669"/>
    <property type="project" value="InterPro"/>
</dbReference>
<dbReference type="PROSITE" id="PS50014">
    <property type="entry name" value="BROMODOMAIN_2"/>
    <property type="match status" value="1"/>
</dbReference>
<protein>
    <recommendedName>
        <fullName evidence="8">Bromo domain-containing protein</fullName>
    </recommendedName>
</protein>
<evidence type="ECO:0000256" key="7">
    <source>
        <dbReference type="SAM" id="MobiDB-lite"/>
    </source>
</evidence>
<evidence type="ECO:0000256" key="3">
    <source>
        <dbReference type="ARBA" id="ARBA00023117"/>
    </source>
</evidence>
<evidence type="ECO:0000313" key="9">
    <source>
        <dbReference type="EMBL" id="KAG2197926.1"/>
    </source>
</evidence>
<dbReference type="Gene3D" id="1.20.920.10">
    <property type="entry name" value="Bromodomain-like"/>
    <property type="match status" value="1"/>
</dbReference>
<dbReference type="GO" id="GO:0006325">
    <property type="term" value="P:chromatin organization"/>
    <property type="evidence" value="ECO:0007669"/>
    <property type="project" value="UniProtKB-ARBA"/>
</dbReference>
<dbReference type="InterPro" id="IPR001487">
    <property type="entry name" value="Bromodomain"/>
</dbReference>
<accession>A0A8H7QUM6</accession>